<evidence type="ECO:0000313" key="4">
    <source>
        <dbReference type="Proteomes" id="UP001652582"/>
    </source>
</evidence>
<evidence type="ECO:0000256" key="1">
    <source>
        <dbReference type="ARBA" id="ARBA00005679"/>
    </source>
</evidence>
<keyword evidence="4" id="KW-1185">Reference proteome</keyword>
<dbReference type="InterPro" id="IPR004911">
    <property type="entry name" value="Interferon-induced_GILT"/>
</dbReference>
<evidence type="ECO:0000256" key="2">
    <source>
        <dbReference type="ARBA" id="ARBA00023180"/>
    </source>
</evidence>
<reference evidence="5" key="1">
    <citation type="submission" date="2025-08" db="UniProtKB">
        <authorList>
            <consortium name="RefSeq"/>
        </authorList>
    </citation>
    <scope>IDENTIFICATION</scope>
</reference>
<gene>
    <name evidence="5" type="primary">LOC112053611</name>
</gene>
<comment type="similarity">
    <text evidence="1">Belongs to the GILT family.</text>
</comment>
<keyword evidence="2" id="KW-0325">Glycoprotein</keyword>
<feature type="signal peptide" evidence="3">
    <location>
        <begin position="1"/>
        <end position="24"/>
    </location>
</feature>
<evidence type="ECO:0000313" key="5">
    <source>
        <dbReference type="RefSeq" id="XP_052742198.1"/>
    </source>
</evidence>
<protein>
    <submittedName>
        <fullName evidence="5">Gamma-interferon-inducible lysosomal thiol reductase</fullName>
    </submittedName>
</protein>
<feature type="chain" id="PRO_5045468184" evidence="3">
    <location>
        <begin position="25"/>
        <end position="220"/>
    </location>
</feature>
<proteinExistence type="inferred from homology"/>
<name>A0ABM3LSZ0_BICAN</name>
<keyword evidence="3" id="KW-0732">Signal</keyword>
<dbReference type="PANTHER" id="PTHR13234:SF68">
    <property type="entry name" value="GH19763P"/>
    <property type="match status" value="1"/>
</dbReference>
<sequence length="220" mass="24897">MVQFKLQFLMFLLFAIKQLSNSMAQKSLLALTVYYESKCPDSKSFILKQLEPSMQHLSDYVQLKFVPFGKARSINYGDAGFECQHGPSECLGNIVQDCSLHLLGDRSDKERLEYVACEMYTEAGSQGRFDCVERAMLSSTEVEQCVLQGKGTALQLESEYYTDLVKPKFVPTVTINGIFNQEIQNNSQRDLFGTICSLIPDVPPCAKHYNYLALNHVLYV</sequence>
<dbReference type="GeneID" id="112053611"/>
<organism evidence="4 5">
    <name type="scientific">Bicyclus anynana</name>
    <name type="common">Squinting bush brown butterfly</name>
    <dbReference type="NCBI Taxonomy" id="110368"/>
    <lineage>
        <taxon>Eukaryota</taxon>
        <taxon>Metazoa</taxon>
        <taxon>Ecdysozoa</taxon>
        <taxon>Arthropoda</taxon>
        <taxon>Hexapoda</taxon>
        <taxon>Insecta</taxon>
        <taxon>Pterygota</taxon>
        <taxon>Neoptera</taxon>
        <taxon>Endopterygota</taxon>
        <taxon>Lepidoptera</taxon>
        <taxon>Glossata</taxon>
        <taxon>Ditrysia</taxon>
        <taxon>Papilionoidea</taxon>
        <taxon>Nymphalidae</taxon>
        <taxon>Satyrinae</taxon>
        <taxon>Satyrini</taxon>
        <taxon>Mycalesina</taxon>
        <taxon>Bicyclus</taxon>
    </lineage>
</organism>
<dbReference type="PANTHER" id="PTHR13234">
    <property type="entry name" value="GAMMA-INTERFERON INDUCIBLE LYSOSOMAL THIOL REDUCTASE GILT"/>
    <property type="match status" value="1"/>
</dbReference>
<accession>A0ABM3LSZ0</accession>
<evidence type="ECO:0000256" key="3">
    <source>
        <dbReference type="SAM" id="SignalP"/>
    </source>
</evidence>
<dbReference type="Proteomes" id="UP001652582">
    <property type="component" value="Chromosome 16"/>
</dbReference>
<dbReference type="Pfam" id="PF03227">
    <property type="entry name" value="GILT"/>
    <property type="match status" value="1"/>
</dbReference>
<dbReference type="RefSeq" id="XP_052742198.1">
    <property type="nucleotide sequence ID" value="XM_052886238.1"/>
</dbReference>